<evidence type="ECO:0000256" key="1">
    <source>
        <dbReference type="ARBA" id="ARBA00009986"/>
    </source>
</evidence>
<evidence type="ECO:0000256" key="7">
    <source>
        <dbReference type="RuleBase" id="RU003345"/>
    </source>
</evidence>
<reference evidence="9 10" key="1">
    <citation type="submission" date="2019-07" db="EMBL/GenBank/DDBJ databases">
        <title>Whole genome shotgun sequence of Vibrio superstes NBRC 103154.</title>
        <authorList>
            <person name="Hosoyama A."/>
            <person name="Uohara A."/>
            <person name="Ohji S."/>
            <person name="Ichikawa N."/>
        </authorList>
    </citation>
    <scope>NUCLEOTIDE SEQUENCE [LARGE SCALE GENOMIC DNA]</scope>
    <source>
        <strain evidence="9 10">NBRC 103154</strain>
    </source>
</reference>
<dbReference type="InterPro" id="IPR016161">
    <property type="entry name" value="Ald_DH/histidinol_DH"/>
</dbReference>
<evidence type="ECO:0000256" key="5">
    <source>
        <dbReference type="PIRSR" id="PIRSR036492-1"/>
    </source>
</evidence>
<dbReference type="Proteomes" id="UP000321113">
    <property type="component" value="Unassembled WGS sequence"/>
</dbReference>
<dbReference type="InterPro" id="IPR012394">
    <property type="entry name" value="Aldehyde_DH_NAD(P)"/>
</dbReference>
<comment type="similarity">
    <text evidence="1 4 7">Belongs to the aldehyde dehydrogenase family.</text>
</comment>
<evidence type="ECO:0000259" key="8">
    <source>
        <dbReference type="Pfam" id="PF00171"/>
    </source>
</evidence>
<accession>A0A511QP12</accession>
<evidence type="ECO:0000256" key="3">
    <source>
        <dbReference type="ARBA" id="ARBA00023027"/>
    </source>
</evidence>
<evidence type="ECO:0000313" key="9">
    <source>
        <dbReference type="EMBL" id="GEM78877.1"/>
    </source>
</evidence>
<organism evidence="9 10">
    <name type="scientific">Vibrio superstes NBRC 103154</name>
    <dbReference type="NCBI Taxonomy" id="1219062"/>
    <lineage>
        <taxon>Bacteria</taxon>
        <taxon>Pseudomonadati</taxon>
        <taxon>Pseudomonadota</taxon>
        <taxon>Gammaproteobacteria</taxon>
        <taxon>Vibrionales</taxon>
        <taxon>Vibrionaceae</taxon>
        <taxon>Vibrio</taxon>
    </lineage>
</organism>
<dbReference type="Gene3D" id="3.40.605.10">
    <property type="entry name" value="Aldehyde Dehydrogenase, Chain A, domain 1"/>
    <property type="match status" value="1"/>
</dbReference>
<sequence length="477" mass="52758">MNAILDLQTETELTRLDTLFATQQAHFRANPNSSCEERLKDLEILRSLIVNYKDRLVEAVAEDYGHRSTFDTLISDISGTLHSLEYTRKNLKKWMKPSKRSAGLMLAPSKAYVHYQPIGVVGIIVPWNFPIGLSLSPLLTALATGNTAMLKMSEFTPKTNAVLKTMLAEGFAESKVALIEGEVEVATRFSQLPFNHIIFTGSTAVGKHIMRAASANLTPVTLELGGKSPTIIGPDFDVQQAVERIAFAKSINSGQACVAPDYVLMPAEKVTEFIDAYKAYFNSMFKDGINSKDYTSIVNQRQYQRLKSVLKDASDKGAIIDPVRPVAFDDNRHRMIPHLVTGVTDQMTVMQEELFGPILPIIGYQSVDEAHQYVLDHDRPLALYIISNDKALQERFVTNTLSGGVCINDLLMQVAVDDAPFGGNGPSGIGHYHGPEGFKTLSHAKTVLNRGSINFTKLLHPPYDTWFKKTIIRKIGG</sequence>
<feature type="active site" evidence="5 6">
    <location>
        <position position="223"/>
    </location>
</feature>
<dbReference type="Pfam" id="PF00171">
    <property type="entry name" value="Aldedh"/>
    <property type="match status" value="1"/>
</dbReference>
<evidence type="ECO:0000256" key="4">
    <source>
        <dbReference type="PIRNR" id="PIRNR036492"/>
    </source>
</evidence>
<dbReference type="Gene3D" id="3.40.309.10">
    <property type="entry name" value="Aldehyde Dehydrogenase, Chain A, domain 2"/>
    <property type="match status" value="1"/>
</dbReference>
<dbReference type="OrthoDB" id="9812625at2"/>
<keyword evidence="10" id="KW-1185">Reference proteome</keyword>
<dbReference type="PIRSF" id="PIRSF036492">
    <property type="entry name" value="ALDH"/>
    <property type="match status" value="1"/>
</dbReference>
<dbReference type="PANTHER" id="PTHR43570:SF20">
    <property type="entry name" value="ALDEHYDE DEHYDROGENASE ALDX-RELATED"/>
    <property type="match status" value="1"/>
</dbReference>
<feature type="active site" evidence="5">
    <location>
        <position position="257"/>
    </location>
</feature>
<dbReference type="GO" id="GO:0004029">
    <property type="term" value="F:aldehyde dehydrogenase (NAD+) activity"/>
    <property type="evidence" value="ECO:0007669"/>
    <property type="project" value="TreeGrafter"/>
</dbReference>
<comment type="caution">
    <text evidence="9">The sequence shown here is derived from an EMBL/GenBank/DDBJ whole genome shotgun (WGS) entry which is preliminary data.</text>
</comment>
<proteinExistence type="inferred from homology"/>
<name>A0A511QP12_9VIBR</name>
<dbReference type="SUPFAM" id="SSF53720">
    <property type="entry name" value="ALDH-like"/>
    <property type="match status" value="1"/>
</dbReference>
<protein>
    <recommendedName>
        <fullName evidence="4">Aldehyde dehydrogenase</fullName>
    </recommendedName>
</protein>
<dbReference type="InterPro" id="IPR015590">
    <property type="entry name" value="Aldehyde_DH_dom"/>
</dbReference>
<dbReference type="GO" id="GO:0006081">
    <property type="term" value="P:aldehyde metabolic process"/>
    <property type="evidence" value="ECO:0007669"/>
    <property type="project" value="InterPro"/>
</dbReference>
<keyword evidence="2 4" id="KW-0560">Oxidoreductase</keyword>
<evidence type="ECO:0000256" key="2">
    <source>
        <dbReference type="ARBA" id="ARBA00023002"/>
    </source>
</evidence>
<dbReference type="EMBL" id="BJXK01000004">
    <property type="protein sequence ID" value="GEM78877.1"/>
    <property type="molecule type" value="Genomic_DNA"/>
</dbReference>
<dbReference type="GO" id="GO:0005737">
    <property type="term" value="C:cytoplasm"/>
    <property type="evidence" value="ECO:0007669"/>
    <property type="project" value="TreeGrafter"/>
</dbReference>
<dbReference type="InterPro" id="IPR016162">
    <property type="entry name" value="Ald_DH_N"/>
</dbReference>
<evidence type="ECO:0000313" key="10">
    <source>
        <dbReference type="Proteomes" id="UP000321113"/>
    </source>
</evidence>
<gene>
    <name evidence="9" type="primary">calB</name>
    <name evidence="9" type="ORF">VSU01S_11220</name>
</gene>
<dbReference type="RefSeq" id="WP_119008682.1">
    <property type="nucleotide sequence ID" value="NZ_BJXK01000004.1"/>
</dbReference>
<dbReference type="InterPro" id="IPR029510">
    <property type="entry name" value="Ald_DH_CS_GLU"/>
</dbReference>
<evidence type="ECO:0000256" key="6">
    <source>
        <dbReference type="PROSITE-ProRule" id="PRU10007"/>
    </source>
</evidence>
<dbReference type="PROSITE" id="PS00687">
    <property type="entry name" value="ALDEHYDE_DEHYDR_GLU"/>
    <property type="match status" value="1"/>
</dbReference>
<dbReference type="InterPro" id="IPR016163">
    <property type="entry name" value="Ald_DH_C"/>
</dbReference>
<dbReference type="PANTHER" id="PTHR43570">
    <property type="entry name" value="ALDEHYDE DEHYDROGENASE"/>
    <property type="match status" value="1"/>
</dbReference>
<keyword evidence="3" id="KW-0520">NAD</keyword>
<dbReference type="CDD" id="cd07133">
    <property type="entry name" value="ALDH_CALDH_CalB"/>
    <property type="match status" value="1"/>
</dbReference>
<dbReference type="AlphaFoldDB" id="A0A511QP12"/>
<feature type="domain" description="Aldehyde dehydrogenase" evidence="8">
    <location>
        <begin position="17"/>
        <end position="447"/>
    </location>
</feature>